<protein>
    <submittedName>
        <fullName evidence="2">Uncharacterized protein</fullName>
    </submittedName>
</protein>
<comment type="caution">
    <text evidence="2">The sequence shown here is derived from an EMBL/GenBank/DDBJ whole genome shotgun (WGS) entry which is preliminary data.</text>
</comment>
<evidence type="ECO:0000256" key="1">
    <source>
        <dbReference type="SAM" id="MobiDB-lite"/>
    </source>
</evidence>
<proteinExistence type="predicted"/>
<dbReference type="AlphaFoldDB" id="A0A1J9QAW9"/>
<feature type="compositionally biased region" description="Basic residues" evidence="1">
    <location>
        <begin position="1"/>
        <end position="12"/>
    </location>
</feature>
<dbReference type="EMBL" id="LGTZ01000288">
    <property type="protein sequence ID" value="OJD25990.1"/>
    <property type="molecule type" value="Genomic_DNA"/>
</dbReference>
<feature type="region of interest" description="Disordered" evidence="1">
    <location>
        <begin position="1"/>
        <end position="21"/>
    </location>
</feature>
<dbReference type="OrthoDB" id="5424973at2759"/>
<reference evidence="2 3" key="1">
    <citation type="submission" date="2015-08" db="EMBL/GenBank/DDBJ databases">
        <title>Emmonsia species relationships and genome sequence.</title>
        <authorList>
            <person name="Cuomo C.A."/>
            <person name="Schwartz I.S."/>
            <person name="Kenyon C."/>
            <person name="De Hoog G.S."/>
            <person name="Govender N.P."/>
            <person name="Botha A."/>
            <person name="Moreno L."/>
            <person name="De Vries M."/>
            <person name="Munoz J.F."/>
            <person name="Stielow J.B."/>
        </authorList>
    </citation>
    <scope>NUCLEOTIDE SEQUENCE [LARGE SCALE GENOMIC DNA]</scope>
    <source>
        <strain evidence="2 3">EI222</strain>
    </source>
</reference>
<accession>A0A1J9QAW9</accession>
<organism evidence="2 3">
    <name type="scientific">Blastomyces percursus</name>
    <dbReference type="NCBI Taxonomy" id="1658174"/>
    <lineage>
        <taxon>Eukaryota</taxon>
        <taxon>Fungi</taxon>
        <taxon>Dikarya</taxon>
        <taxon>Ascomycota</taxon>
        <taxon>Pezizomycotina</taxon>
        <taxon>Eurotiomycetes</taxon>
        <taxon>Eurotiomycetidae</taxon>
        <taxon>Onygenales</taxon>
        <taxon>Ajellomycetaceae</taxon>
        <taxon>Blastomyces</taxon>
    </lineage>
</organism>
<evidence type="ECO:0000313" key="3">
    <source>
        <dbReference type="Proteomes" id="UP000242791"/>
    </source>
</evidence>
<evidence type="ECO:0000313" key="2">
    <source>
        <dbReference type="EMBL" id="OJD25990.1"/>
    </source>
</evidence>
<name>A0A1J9QAW9_9EURO</name>
<dbReference type="VEuPathDB" id="FungiDB:ACJ73_02641"/>
<sequence>MHSKIRNYRKARSTYTSSGGNFDHVPTPRAIDVLKTLKMAYLLMTRVPDRPIGLMIYTMIDEQMKQAMADLK</sequence>
<gene>
    <name evidence="2" type="ORF">ACJ73_02641</name>
</gene>
<keyword evidence="3" id="KW-1185">Reference proteome</keyword>
<dbReference type="Proteomes" id="UP000242791">
    <property type="component" value="Unassembled WGS sequence"/>
</dbReference>